<dbReference type="GO" id="GO:0008017">
    <property type="term" value="F:microtubule binding"/>
    <property type="evidence" value="ECO:0007669"/>
    <property type="project" value="InterPro"/>
</dbReference>
<dbReference type="Gene3D" id="3.40.850.10">
    <property type="entry name" value="Kinesin motor domain"/>
    <property type="match status" value="1"/>
</dbReference>
<keyword evidence="8" id="KW-1185">Reference proteome</keyword>
<evidence type="ECO:0000313" key="8">
    <source>
        <dbReference type="Proteomes" id="UP000593567"/>
    </source>
</evidence>
<comment type="subcellular location">
    <subcellularLocation>
        <location evidence="1">Cytoplasm</location>
        <location evidence="1">Cytoskeleton</location>
    </subcellularLocation>
</comment>
<dbReference type="PROSITE" id="PS50067">
    <property type="entry name" value="KINESIN_MOTOR_2"/>
    <property type="match status" value="1"/>
</dbReference>
<comment type="similarity">
    <text evidence="5">Belongs to the TRAFAC class myosin-kinesin ATPase superfamily. Kinesin family.</text>
</comment>
<reference evidence="7" key="1">
    <citation type="submission" date="2020-06" db="EMBL/GenBank/DDBJ databases">
        <title>Draft genome of Bugula neritina, a colonial animal packing powerful symbionts and potential medicines.</title>
        <authorList>
            <person name="Rayko M."/>
        </authorList>
    </citation>
    <scope>NUCLEOTIDE SEQUENCE [LARGE SCALE GENOMIC DNA]</scope>
    <source>
        <strain evidence="7">Kwan_BN1</strain>
    </source>
</reference>
<dbReference type="InterPro" id="IPR027417">
    <property type="entry name" value="P-loop_NTPase"/>
</dbReference>
<dbReference type="GO" id="GO:0005871">
    <property type="term" value="C:kinesin complex"/>
    <property type="evidence" value="ECO:0007669"/>
    <property type="project" value="TreeGrafter"/>
</dbReference>
<evidence type="ECO:0000256" key="2">
    <source>
        <dbReference type="ARBA" id="ARBA00022741"/>
    </source>
</evidence>
<sequence length="280" mass="31853">MLDDQTVQFSPCDTKTQVERYWNPSNPPPMVHYKFTRVFGETTSQKHLFDCVGAPLIDDLVRGKNGLLFTYGITSSGKTFTMTGSGEDQGILPRCLDMVFNSIKGVQAMKYVFMPDKQNGFNIQSEADAMLWRQQQEVLPGKGKLRDRQLADYADRERDPSIVLDIDKDGQYAVFVSFIEIYNNYIYDLLEELPYDPITGSKPPQSKILREDLSRVMFVHNVSEVEVKSTEEAFDILVRGQKRRKVAHTVLNAESSRSHSVFNIRLVQAPLDPSGNNLIM</sequence>
<dbReference type="GO" id="GO:0005524">
    <property type="term" value="F:ATP binding"/>
    <property type="evidence" value="ECO:0007669"/>
    <property type="project" value="UniProtKB-UniRule"/>
</dbReference>
<dbReference type="PANTHER" id="PTHR24115">
    <property type="entry name" value="KINESIN-RELATED"/>
    <property type="match status" value="1"/>
</dbReference>
<protein>
    <submittedName>
        <fullName evidence="7">KIF23</fullName>
    </submittedName>
</protein>
<accession>A0A7J7KRP7</accession>
<evidence type="ECO:0000259" key="6">
    <source>
        <dbReference type="PROSITE" id="PS50067"/>
    </source>
</evidence>
<keyword evidence="5" id="KW-0505">Motor protein</keyword>
<comment type="caution">
    <text evidence="7">The sequence shown here is derived from an EMBL/GenBank/DDBJ whole genome shotgun (WGS) entry which is preliminary data.</text>
</comment>
<dbReference type="AlphaFoldDB" id="A0A7J7KRP7"/>
<evidence type="ECO:0000256" key="3">
    <source>
        <dbReference type="ARBA" id="ARBA00022840"/>
    </source>
</evidence>
<dbReference type="SUPFAM" id="SSF52540">
    <property type="entry name" value="P-loop containing nucleoside triphosphate hydrolases"/>
    <property type="match status" value="1"/>
</dbReference>
<evidence type="ECO:0000256" key="4">
    <source>
        <dbReference type="ARBA" id="ARBA00023212"/>
    </source>
</evidence>
<evidence type="ECO:0000256" key="1">
    <source>
        <dbReference type="ARBA" id="ARBA00004245"/>
    </source>
</evidence>
<dbReference type="GO" id="GO:0051256">
    <property type="term" value="P:mitotic spindle midzone assembly"/>
    <property type="evidence" value="ECO:0007669"/>
    <property type="project" value="TreeGrafter"/>
</dbReference>
<feature type="domain" description="Kinesin motor" evidence="6">
    <location>
        <begin position="1"/>
        <end position="280"/>
    </location>
</feature>
<keyword evidence="4" id="KW-0206">Cytoskeleton</keyword>
<dbReference type="OrthoDB" id="2403182at2759"/>
<dbReference type="GO" id="GO:0005874">
    <property type="term" value="C:microtubule"/>
    <property type="evidence" value="ECO:0007669"/>
    <property type="project" value="TreeGrafter"/>
</dbReference>
<dbReference type="GO" id="GO:0003777">
    <property type="term" value="F:microtubule motor activity"/>
    <property type="evidence" value="ECO:0007669"/>
    <property type="project" value="InterPro"/>
</dbReference>
<dbReference type="InterPro" id="IPR036961">
    <property type="entry name" value="Kinesin_motor_dom_sf"/>
</dbReference>
<dbReference type="EMBL" id="VXIV02000095">
    <property type="protein sequence ID" value="KAF6040876.1"/>
    <property type="molecule type" value="Genomic_DNA"/>
</dbReference>
<dbReference type="InterPro" id="IPR001752">
    <property type="entry name" value="Kinesin_motor_dom"/>
</dbReference>
<dbReference type="PANTHER" id="PTHR24115:SF600">
    <property type="entry name" value="KINESIN-LIKE PROTEIN KIF23"/>
    <property type="match status" value="1"/>
</dbReference>
<keyword evidence="3 5" id="KW-0067">ATP-binding</keyword>
<proteinExistence type="inferred from homology"/>
<name>A0A7J7KRP7_BUGNE</name>
<dbReference type="GO" id="GO:0007018">
    <property type="term" value="P:microtubule-based movement"/>
    <property type="evidence" value="ECO:0007669"/>
    <property type="project" value="InterPro"/>
</dbReference>
<dbReference type="GO" id="GO:0016887">
    <property type="term" value="F:ATP hydrolysis activity"/>
    <property type="evidence" value="ECO:0007669"/>
    <property type="project" value="TreeGrafter"/>
</dbReference>
<keyword evidence="4" id="KW-0963">Cytoplasm</keyword>
<organism evidence="7 8">
    <name type="scientific">Bugula neritina</name>
    <name type="common">Brown bryozoan</name>
    <name type="synonym">Sertularia neritina</name>
    <dbReference type="NCBI Taxonomy" id="10212"/>
    <lineage>
        <taxon>Eukaryota</taxon>
        <taxon>Metazoa</taxon>
        <taxon>Spiralia</taxon>
        <taxon>Lophotrochozoa</taxon>
        <taxon>Bryozoa</taxon>
        <taxon>Gymnolaemata</taxon>
        <taxon>Cheilostomatida</taxon>
        <taxon>Flustrina</taxon>
        <taxon>Buguloidea</taxon>
        <taxon>Bugulidae</taxon>
        <taxon>Bugula</taxon>
    </lineage>
</organism>
<dbReference type="Pfam" id="PF00225">
    <property type="entry name" value="Kinesin"/>
    <property type="match status" value="1"/>
</dbReference>
<evidence type="ECO:0000313" key="7">
    <source>
        <dbReference type="EMBL" id="KAF6040876.1"/>
    </source>
</evidence>
<dbReference type="InterPro" id="IPR027640">
    <property type="entry name" value="Kinesin-like_fam"/>
</dbReference>
<feature type="binding site" evidence="5">
    <location>
        <begin position="72"/>
        <end position="79"/>
    </location>
    <ligand>
        <name>ATP</name>
        <dbReference type="ChEBI" id="CHEBI:30616"/>
    </ligand>
</feature>
<evidence type="ECO:0000256" key="5">
    <source>
        <dbReference type="PROSITE-ProRule" id="PRU00283"/>
    </source>
</evidence>
<dbReference type="GO" id="GO:0005634">
    <property type="term" value="C:nucleus"/>
    <property type="evidence" value="ECO:0007669"/>
    <property type="project" value="TreeGrafter"/>
</dbReference>
<keyword evidence="2 5" id="KW-0547">Nucleotide-binding</keyword>
<dbReference type="PRINTS" id="PR00380">
    <property type="entry name" value="KINESINHEAVY"/>
</dbReference>
<dbReference type="SMART" id="SM00129">
    <property type="entry name" value="KISc"/>
    <property type="match status" value="1"/>
</dbReference>
<gene>
    <name evidence="7" type="ORF">EB796_000808</name>
</gene>
<dbReference type="Proteomes" id="UP000593567">
    <property type="component" value="Unassembled WGS sequence"/>
</dbReference>